<evidence type="ECO:0000313" key="10">
    <source>
        <dbReference type="Proteomes" id="UP000546464"/>
    </source>
</evidence>
<dbReference type="GO" id="GO:0032993">
    <property type="term" value="C:protein-DNA complex"/>
    <property type="evidence" value="ECO:0007669"/>
    <property type="project" value="TreeGrafter"/>
</dbReference>
<feature type="domain" description="Response regulatory" evidence="8">
    <location>
        <begin position="6"/>
        <end position="125"/>
    </location>
</feature>
<dbReference type="GO" id="GO:0000976">
    <property type="term" value="F:transcription cis-regulatory region binding"/>
    <property type="evidence" value="ECO:0007669"/>
    <property type="project" value="TreeGrafter"/>
</dbReference>
<organism evidence="9 10">
    <name type="scientific">Ruficoccus amylovorans</name>
    <dbReference type="NCBI Taxonomy" id="1804625"/>
    <lineage>
        <taxon>Bacteria</taxon>
        <taxon>Pseudomonadati</taxon>
        <taxon>Verrucomicrobiota</taxon>
        <taxon>Opitutia</taxon>
        <taxon>Puniceicoccales</taxon>
        <taxon>Cerasicoccaceae</taxon>
        <taxon>Ruficoccus</taxon>
    </lineage>
</organism>
<dbReference type="SMART" id="SM00448">
    <property type="entry name" value="REC"/>
    <property type="match status" value="1"/>
</dbReference>
<keyword evidence="3" id="KW-0805">Transcription regulation</keyword>
<dbReference type="PANTHER" id="PTHR48111">
    <property type="entry name" value="REGULATOR OF RPOS"/>
    <property type="match status" value="1"/>
</dbReference>
<keyword evidence="10" id="KW-1185">Reference proteome</keyword>
<evidence type="ECO:0000256" key="5">
    <source>
        <dbReference type="ARBA" id="ARBA00023163"/>
    </source>
</evidence>
<keyword evidence="5" id="KW-0804">Transcription</keyword>
<name>A0A842HE71_9BACT</name>
<keyword evidence="7" id="KW-0175">Coiled coil</keyword>
<dbReference type="Proteomes" id="UP000546464">
    <property type="component" value="Unassembled WGS sequence"/>
</dbReference>
<dbReference type="GO" id="GO:0005829">
    <property type="term" value="C:cytosol"/>
    <property type="evidence" value="ECO:0007669"/>
    <property type="project" value="TreeGrafter"/>
</dbReference>
<gene>
    <name evidence="9" type="ORF">H5P28_10715</name>
</gene>
<dbReference type="InterPro" id="IPR011006">
    <property type="entry name" value="CheY-like_superfamily"/>
</dbReference>
<dbReference type="GO" id="GO:0006355">
    <property type="term" value="P:regulation of DNA-templated transcription"/>
    <property type="evidence" value="ECO:0007669"/>
    <property type="project" value="TreeGrafter"/>
</dbReference>
<dbReference type="InterPro" id="IPR039420">
    <property type="entry name" value="WalR-like"/>
</dbReference>
<dbReference type="Gene3D" id="3.40.50.2300">
    <property type="match status" value="1"/>
</dbReference>
<dbReference type="RefSeq" id="WP_185675700.1">
    <property type="nucleotide sequence ID" value="NZ_JACHVB010000034.1"/>
</dbReference>
<keyword evidence="2" id="KW-0902">Two-component regulatory system</keyword>
<reference evidence="9 10" key="1">
    <citation type="submission" date="2020-07" db="EMBL/GenBank/DDBJ databases">
        <authorList>
            <person name="Feng X."/>
        </authorList>
    </citation>
    <scope>NUCLEOTIDE SEQUENCE [LARGE SCALE GENOMIC DNA]</scope>
    <source>
        <strain evidence="9 10">JCM31066</strain>
    </source>
</reference>
<dbReference type="PANTHER" id="PTHR48111:SF1">
    <property type="entry name" value="TWO-COMPONENT RESPONSE REGULATOR ORR33"/>
    <property type="match status" value="1"/>
</dbReference>
<dbReference type="GO" id="GO:0000156">
    <property type="term" value="F:phosphorelay response regulator activity"/>
    <property type="evidence" value="ECO:0007669"/>
    <property type="project" value="TreeGrafter"/>
</dbReference>
<evidence type="ECO:0000256" key="2">
    <source>
        <dbReference type="ARBA" id="ARBA00023012"/>
    </source>
</evidence>
<keyword evidence="4" id="KW-0238">DNA-binding</keyword>
<keyword evidence="1 6" id="KW-0597">Phosphoprotein</keyword>
<dbReference type="InterPro" id="IPR001789">
    <property type="entry name" value="Sig_transdc_resp-reg_receiver"/>
</dbReference>
<proteinExistence type="predicted"/>
<sequence length="171" mass="19555">MLKKRRILVVEDNPQERRLIAHYLGMDTDFSNHVLEAGQADDALNYCRALRLDAIVLDIQLPGMSGLDFMLELKRVFGSLYWPIVVLTGTGDEATAVEAMKRGAQDYLQKPALSPERLLRALNNAIERMAYQRASEEKLFKLTQDNQRLEQENRELRAKLENAARCLPPDE</sequence>
<feature type="coiled-coil region" evidence="7">
    <location>
        <begin position="132"/>
        <end position="166"/>
    </location>
</feature>
<accession>A0A842HE71</accession>
<evidence type="ECO:0000313" key="9">
    <source>
        <dbReference type="EMBL" id="MBC2594732.1"/>
    </source>
</evidence>
<evidence type="ECO:0000256" key="4">
    <source>
        <dbReference type="ARBA" id="ARBA00023125"/>
    </source>
</evidence>
<evidence type="ECO:0000256" key="7">
    <source>
        <dbReference type="SAM" id="Coils"/>
    </source>
</evidence>
<dbReference type="PROSITE" id="PS50110">
    <property type="entry name" value="RESPONSE_REGULATORY"/>
    <property type="match status" value="1"/>
</dbReference>
<feature type="modified residue" description="4-aspartylphosphate" evidence="6">
    <location>
        <position position="58"/>
    </location>
</feature>
<evidence type="ECO:0000256" key="1">
    <source>
        <dbReference type="ARBA" id="ARBA00022553"/>
    </source>
</evidence>
<dbReference type="SUPFAM" id="SSF52172">
    <property type="entry name" value="CheY-like"/>
    <property type="match status" value="1"/>
</dbReference>
<evidence type="ECO:0000256" key="3">
    <source>
        <dbReference type="ARBA" id="ARBA00023015"/>
    </source>
</evidence>
<dbReference type="Pfam" id="PF00072">
    <property type="entry name" value="Response_reg"/>
    <property type="match status" value="1"/>
</dbReference>
<dbReference type="EMBL" id="JACHVB010000034">
    <property type="protein sequence ID" value="MBC2594732.1"/>
    <property type="molecule type" value="Genomic_DNA"/>
</dbReference>
<protein>
    <submittedName>
        <fullName evidence="9">Response regulator</fullName>
    </submittedName>
</protein>
<comment type="caution">
    <text evidence="9">The sequence shown here is derived from an EMBL/GenBank/DDBJ whole genome shotgun (WGS) entry which is preliminary data.</text>
</comment>
<evidence type="ECO:0000256" key="6">
    <source>
        <dbReference type="PROSITE-ProRule" id="PRU00169"/>
    </source>
</evidence>
<evidence type="ECO:0000259" key="8">
    <source>
        <dbReference type="PROSITE" id="PS50110"/>
    </source>
</evidence>
<dbReference type="AlphaFoldDB" id="A0A842HE71"/>